<reference evidence="10" key="2">
    <citation type="submission" date="2021-03" db="UniProtKB">
        <authorList>
            <consortium name="Ensembl"/>
        </authorList>
    </citation>
    <scope>IDENTIFICATION</scope>
</reference>
<feature type="compositionally biased region" description="Polar residues" evidence="8">
    <location>
        <begin position="65"/>
        <end position="75"/>
    </location>
</feature>
<dbReference type="GO" id="GO:0006950">
    <property type="term" value="P:response to stress"/>
    <property type="evidence" value="ECO:0007669"/>
    <property type="project" value="UniProtKB-ARBA"/>
</dbReference>
<evidence type="ECO:0000256" key="3">
    <source>
        <dbReference type="ARBA" id="ARBA00023136"/>
    </source>
</evidence>
<organism evidence="10">
    <name type="scientific">Xenopus tropicalis</name>
    <name type="common">Western clawed frog</name>
    <name type="synonym">Silurana tropicalis</name>
    <dbReference type="NCBI Taxonomy" id="8364"/>
    <lineage>
        <taxon>Eukaryota</taxon>
        <taxon>Metazoa</taxon>
        <taxon>Chordata</taxon>
        <taxon>Craniata</taxon>
        <taxon>Vertebrata</taxon>
        <taxon>Euteleostomi</taxon>
        <taxon>Amphibia</taxon>
        <taxon>Batrachia</taxon>
        <taxon>Anura</taxon>
        <taxon>Pipoidea</taxon>
        <taxon>Pipidae</taxon>
        <taxon>Xenopodinae</taxon>
        <taxon>Xenopus</taxon>
        <taxon>Silurana</taxon>
    </lineage>
</organism>
<comment type="subcellular location">
    <subcellularLocation>
        <location evidence="1">Membrane</location>
        <topology evidence="1">Peripheral membrane protein</topology>
    </subcellularLocation>
</comment>
<dbReference type="Pfam" id="PF00789">
    <property type="entry name" value="UBX"/>
    <property type="match status" value="1"/>
</dbReference>
<evidence type="ECO:0000259" key="9">
    <source>
        <dbReference type="PROSITE" id="PS50033"/>
    </source>
</evidence>
<dbReference type="FunCoup" id="A0A803J2U8">
    <property type="interactions" value="1529"/>
</dbReference>
<feature type="region of interest" description="Disordered" evidence="8">
    <location>
        <begin position="1"/>
        <end position="48"/>
    </location>
</feature>
<keyword evidence="3" id="KW-0472">Membrane</keyword>
<dbReference type="Ensembl" id="ENSXETT00000113340">
    <property type="protein sequence ID" value="ENSXETP00000102144"/>
    <property type="gene ID" value="ENSXETG00000024158"/>
</dbReference>
<comment type="function">
    <text evidence="4">May negatively regulate the ATPase activity of VCP, an ATP-driven segregase that associates with different cofactors to control a wide variety of cellular processes. As a cofactor of VCP, it may play a role in the transport of CAV1 to lysosomes for degradation. It may also play a role in endoplasmic reticulum-associated degradation (ERAD) of misfolded proteins. Together with VCP and other cofactors, it may play a role in macroautophagy, regulating for instance the clearance of damaged lysosomes.</text>
</comment>
<dbReference type="SUPFAM" id="SSF143503">
    <property type="entry name" value="PUG domain-like"/>
    <property type="match status" value="1"/>
</dbReference>
<feature type="compositionally biased region" description="Basic and acidic residues" evidence="8">
    <location>
        <begin position="22"/>
        <end position="40"/>
    </location>
</feature>
<dbReference type="InterPro" id="IPR029071">
    <property type="entry name" value="Ubiquitin-like_domsf"/>
</dbReference>
<dbReference type="FunFam" id="3.10.20.90:FF:000185">
    <property type="entry name" value="UBX domain-containing protein 6"/>
    <property type="match status" value="1"/>
</dbReference>
<keyword evidence="2" id="KW-0833">Ubl conjugation pathway</keyword>
<evidence type="ECO:0000256" key="4">
    <source>
        <dbReference type="ARBA" id="ARBA00059509"/>
    </source>
</evidence>
<sequence>MKKFLDGLKSDIKFKGAGPGHKLSEDTRENVAKVTKEQVKPRKPPTGEAQIAAASAAMARMESLQGRTKVQSKDTTTGRKEVIEQKEESNVGPKDIGTTRKKSSSVCTVLFRCPLTDELLRKEEREGHIRNVLQRLSTTDPTSAAILKIHTYNKDREKVKLGTETIAKYMNNIISHPEEEKYCRIKLSNKVFQEKISCLEGSHEFFEAVGFEKKTMPGQDLQEEFFVLGGDALKNLDALHGHCDALLSAEPLRLSLERQLRIFMPSIEAAHFDLPDDFFNLTAEEIKREQRERTEMVERNAVLRTKAMREREEQREMKKYNYTVLRIKLPDGYILQGIFFARERVSALFDFLREQLQNDWLPFELLAPGGHKVENEQATLIECGLVSAFLKSNYYYISDGVQFPKHLILNYRKKKKKKTHTFSSAGTICTTDLSLG</sequence>
<dbReference type="InterPro" id="IPR018997">
    <property type="entry name" value="PUB_domain"/>
</dbReference>
<dbReference type="AlphaFoldDB" id="A0A803J2U8"/>
<dbReference type="InterPro" id="IPR042774">
    <property type="entry name" value="UBXN6_PUB"/>
</dbReference>
<dbReference type="GO" id="GO:0016020">
    <property type="term" value="C:membrane"/>
    <property type="evidence" value="ECO:0007669"/>
    <property type="project" value="UniProtKB-SubCell"/>
</dbReference>
<evidence type="ECO:0000256" key="7">
    <source>
        <dbReference type="ARBA" id="ARBA00075815"/>
    </source>
</evidence>
<proteinExistence type="predicted"/>
<accession>A0A803J2U8</accession>
<dbReference type="InterPro" id="IPR036339">
    <property type="entry name" value="PUB-like_dom_sf"/>
</dbReference>
<feature type="compositionally biased region" description="Basic and acidic residues" evidence="8">
    <location>
        <begin position="1"/>
        <end position="14"/>
    </location>
</feature>
<protein>
    <recommendedName>
        <fullName evidence="6">UBX domain-containing protein 6</fullName>
    </recommendedName>
    <alternativeName>
        <fullName evidence="7">UBX domain-containing protein 1</fullName>
    </alternativeName>
</protein>
<dbReference type="Gene3D" id="1.20.58.2190">
    <property type="match status" value="1"/>
</dbReference>
<dbReference type="PANTHER" id="PTHR23153">
    <property type="entry name" value="UBX-RELATED"/>
    <property type="match status" value="1"/>
</dbReference>
<feature type="region of interest" description="Disordered" evidence="8">
    <location>
        <begin position="64"/>
        <end position="100"/>
    </location>
</feature>
<name>A0A803J2U8_XENTR</name>
<dbReference type="PROSITE" id="PS50033">
    <property type="entry name" value="UBX"/>
    <property type="match status" value="1"/>
</dbReference>
<evidence type="ECO:0000256" key="8">
    <source>
        <dbReference type="SAM" id="MobiDB-lite"/>
    </source>
</evidence>
<dbReference type="GeneTree" id="ENSGT00940000157273"/>
<evidence type="ECO:0000256" key="2">
    <source>
        <dbReference type="ARBA" id="ARBA00022786"/>
    </source>
</evidence>
<dbReference type="SUPFAM" id="SSF54236">
    <property type="entry name" value="Ubiquitin-like"/>
    <property type="match status" value="1"/>
</dbReference>
<dbReference type="Xenbase" id="XB-GENE-971811">
    <property type="gene designation" value="ubxn6"/>
</dbReference>
<reference evidence="10" key="1">
    <citation type="journal article" date="2010" name="Science">
        <title>The genome of the Western clawed frog Xenopus tropicalis.</title>
        <authorList>
            <person name="Hellsten U."/>
            <person name="Harland R.M."/>
            <person name="Gilchrist M.J."/>
            <person name="Hendrix D."/>
            <person name="Jurka J."/>
            <person name="Kapitonov V."/>
            <person name="Ovcharenko I."/>
            <person name="Putnam N.H."/>
            <person name="Shu S."/>
            <person name="Taher L."/>
            <person name="Blitz I.L."/>
            <person name="Blumberg B."/>
            <person name="Dichmann D.S."/>
            <person name="Dubchak I."/>
            <person name="Amaya E."/>
            <person name="Detter J.C."/>
            <person name="Fletcher R."/>
            <person name="Gerhard D.S."/>
            <person name="Goodstein D."/>
            <person name="Graves T."/>
            <person name="Grigoriev I.V."/>
            <person name="Grimwood J."/>
            <person name="Kawashima T."/>
            <person name="Lindquist E."/>
            <person name="Lucas S.M."/>
            <person name="Mead P.E."/>
            <person name="Mitros T."/>
            <person name="Ogino H."/>
            <person name="Ohta Y."/>
            <person name="Poliakov A.V."/>
            <person name="Pollet N."/>
            <person name="Robert J."/>
            <person name="Salamov A."/>
            <person name="Sater A.K."/>
            <person name="Schmutz J."/>
            <person name="Terry A."/>
            <person name="Vize P.D."/>
            <person name="Warren W.C."/>
            <person name="Wells D."/>
            <person name="Wills A."/>
            <person name="Wilson R.K."/>
            <person name="Zimmerman L.B."/>
            <person name="Zorn A.M."/>
            <person name="Grainger R."/>
            <person name="Grammer T."/>
            <person name="Khokha M.K."/>
            <person name="Richardson P.M."/>
            <person name="Rokhsar D.S."/>
        </authorList>
    </citation>
    <scope>NUCLEOTIDE SEQUENCE [LARGE SCALE GENOMIC DNA]</scope>
    <source>
        <strain evidence="10">Nigerian</strain>
    </source>
</reference>
<dbReference type="Pfam" id="PF09409">
    <property type="entry name" value="PUB"/>
    <property type="match status" value="1"/>
</dbReference>
<dbReference type="InterPro" id="IPR001012">
    <property type="entry name" value="UBX_dom"/>
</dbReference>
<evidence type="ECO:0000256" key="6">
    <source>
        <dbReference type="ARBA" id="ARBA00070523"/>
    </source>
</evidence>
<evidence type="ECO:0000313" key="10">
    <source>
        <dbReference type="Ensembl" id="ENSXETP00000102144"/>
    </source>
</evidence>
<dbReference type="CDD" id="cd10460">
    <property type="entry name" value="PUB_UBXD1"/>
    <property type="match status" value="1"/>
</dbReference>
<feature type="compositionally biased region" description="Basic and acidic residues" evidence="8">
    <location>
        <begin position="76"/>
        <end position="89"/>
    </location>
</feature>
<feature type="domain" description="UBX" evidence="9">
    <location>
        <begin position="318"/>
        <end position="365"/>
    </location>
</feature>
<dbReference type="CDD" id="cd16119">
    <property type="entry name" value="UBX_UBXN6"/>
    <property type="match status" value="1"/>
</dbReference>
<dbReference type="SMART" id="SM00580">
    <property type="entry name" value="PUG"/>
    <property type="match status" value="1"/>
</dbReference>
<dbReference type="InParanoid" id="A0A803J2U8"/>
<dbReference type="Bgee" id="ENSXETG00000024158">
    <property type="expression patterns" value="Expressed in heart and 14 other cell types or tissues"/>
</dbReference>
<dbReference type="PANTHER" id="PTHR23153:SF38">
    <property type="entry name" value="UBX DOMAIN-CONTAINING PROTEIN 6"/>
    <property type="match status" value="1"/>
</dbReference>
<dbReference type="Gene3D" id="3.10.20.90">
    <property type="entry name" value="Phosphatidylinositol 3-kinase Catalytic Subunit, Chain A, domain 1"/>
    <property type="match status" value="1"/>
</dbReference>
<evidence type="ECO:0000256" key="5">
    <source>
        <dbReference type="ARBA" id="ARBA00065525"/>
    </source>
</evidence>
<evidence type="ECO:0000256" key="1">
    <source>
        <dbReference type="ARBA" id="ARBA00004170"/>
    </source>
</evidence>
<comment type="subunit">
    <text evidence="5">Interacts with VCP through the PUB domain (via C-terminus) and VIM motif (via N-terminus); the interaction is direct. Forms a ternary complex with CAV1 and VCP. Interacts with SYVN1. Interacts with HERPUD1. Interacts with VCPKMT. May interact with DERL1. Interacts with PLAA, VCP and YOD1; may form a complex involved in macroautophagy. Interacts with LMAN1.</text>
</comment>
<gene>
    <name evidence="10" type="primary">ubxn6</name>
</gene>